<evidence type="ECO:0000313" key="1">
    <source>
        <dbReference type="EMBL" id="KAK2145874.1"/>
    </source>
</evidence>
<protein>
    <submittedName>
        <fullName evidence="1">Uncharacterized protein</fullName>
    </submittedName>
</protein>
<organism evidence="1 2">
    <name type="scientific">Paralvinella palmiformis</name>
    <dbReference type="NCBI Taxonomy" id="53620"/>
    <lineage>
        <taxon>Eukaryota</taxon>
        <taxon>Metazoa</taxon>
        <taxon>Spiralia</taxon>
        <taxon>Lophotrochozoa</taxon>
        <taxon>Annelida</taxon>
        <taxon>Polychaeta</taxon>
        <taxon>Sedentaria</taxon>
        <taxon>Canalipalpata</taxon>
        <taxon>Terebellida</taxon>
        <taxon>Terebelliformia</taxon>
        <taxon>Alvinellidae</taxon>
        <taxon>Paralvinella</taxon>
    </lineage>
</organism>
<proteinExistence type="predicted"/>
<keyword evidence="2" id="KW-1185">Reference proteome</keyword>
<name>A0AAD9J3T4_9ANNE</name>
<dbReference type="Proteomes" id="UP001208570">
    <property type="component" value="Unassembled WGS sequence"/>
</dbReference>
<evidence type="ECO:0000313" key="2">
    <source>
        <dbReference type="Proteomes" id="UP001208570"/>
    </source>
</evidence>
<reference evidence="1" key="1">
    <citation type="journal article" date="2023" name="Mol. Biol. Evol.">
        <title>Third-Generation Sequencing Reveals the Adaptive Role of the Epigenome in Three Deep-Sea Polychaetes.</title>
        <authorList>
            <person name="Perez M."/>
            <person name="Aroh O."/>
            <person name="Sun Y."/>
            <person name="Lan Y."/>
            <person name="Juniper S.K."/>
            <person name="Young C.R."/>
            <person name="Angers B."/>
            <person name="Qian P.Y."/>
        </authorList>
    </citation>
    <scope>NUCLEOTIDE SEQUENCE</scope>
    <source>
        <strain evidence="1">P08H-3</strain>
    </source>
</reference>
<sequence>MSASYNLYFMPEPKKCSLLPRKYLNIGIVIENLGESVSEHLIFARVILGCDTISRLFRIEKPVGLALLKDNDIVCQQAVELKSLPQEKRSRAAQYHSFRVFIKFKNGNETNWGWRMTDGRMTPIHSNLDSLSSCTLYGWDTYDSTNSTTDLKSYYERHSELSIQRGIRVIISSKYGERILAEIRIGHLGIDKMKSKARCYVY</sequence>
<accession>A0AAD9J3T4</accession>
<comment type="caution">
    <text evidence="1">The sequence shown here is derived from an EMBL/GenBank/DDBJ whole genome shotgun (WGS) entry which is preliminary data.</text>
</comment>
<dbReference type="AlphaFoldDB" id="A0AAD9J3T4"/>
<dbReference type="EMBL" id="JAODUP010000650">
    <property type="protein sequence ID" value="KAK2145874.1"/>
    <property type="molecule type" value="Genomic_DNA"/>
</dbReference>
<gene>
    <name evidence="1" type="ORF">LSH36_650g01076</name>
</gene>